<protein>
    <submittedName>
        <fullName evidence="1">Uncharacterized protein</fullName>
    </submittedName>
</protein>
<keyword evidence="2" id="KW-1185">Reference proteome</keyword>
<proteinExistence type="predicted"/>
<gene>
    <name evidence="1" type="ORF">K461DRAFT_107861</name>
</gene>
<dbReference type="EMBL" id="ML996083">
    <property type="protein sequence ID" value="KAF2155108.1"/>
    <property type="molecule type" value="Genomic_DNA"/>
</dbReference>
<dbReference type="AlphaFoldDB" id="A0A9P4J470"/>
<comment type="caution">
    <text evidence="1">The sequence shown here is derived from an EMBL/GenBank/DDBJ whole genome shotgun (WGS) entry which is preliminary data.</text>
</comment>
<reference evidence="1" key="1">
    <citation type="journal article" date="2020" name="Stud. Mycol.">
        <title>101 Dothideomycetes genomes: a test case for predicting lifestyles and emergence of pathogens.</title>
        <authorList>
            <person name="Haridas S."/>
            <person name="Albert R."/>
            <person name="Binder M."/>
            <person name="Bloem J."/>
            <person name="Labutti K."/>
            <person name="Salamov A."/>
            <person name="Andreopoulos B."/>
            <person name="Baker S."/>
            <person name="Barry K."/>
            <person name="Bills G."/>
            <person name="Bluhm B."/>
            <person name="Cannon C."/>
            <person name="Castanera R."/>
            <person name="Culley D."/>
            <person name="Daum C."/>
            <person name="Ezra D."/>
            <person name="Gonzalez J."/>
            <person name="Henrissat B."/>
            <person name="Kuo A."/>
            <person name="Liang C."/>
            <person name="Lipzen A."/>
            <person name="Lutzoni F."/>
            <person name="Magnuson J."/>
            <person name="Mondo S."/>
            <person name="Nolan M."/>
            <person name="Ohm R."/>
            <person name="Pangilinan J."/>
            <person name="Park H.-J."/>
            <person name="Ramirez L."/>
            <person name="Alfaro M."/>
            <person name="Sun H."/>
            <person name="Tritt A."/>
            <person name="Yoshinaga Y."/>
            <person name="Zwiers L.-H."/>
            <person name="Turgeon B."/>
            <person name="Goodwin S."/>
            <person name="Spatafora J."/>
            <person name="Crous P."/>
            <person name="Grigoriev I."/>
        </authorList>
    </citation>
    <scope>NUCLEOTIDE SEQUENCE</scope>
    <source>
        <strain evidence="1">CBS 260.36</strain>
    </source>
</reference>
<organism evidence="1 2">
    <name type="scientific">Myriangium duriaei CBS 260.36</name>
    <dbReference type="NCBI Taxonomy" id="1168546"/>
    <lineage>
        <taxon>Eukaryota</taxon>
        <taxon>Fungi</taxon>
        <taxon>Dikarya</taxon>
        <taxon>Ascomycota</taxon>
        <taxon>Pezizomycotina</taxon>
        <taxon>Dothideomycetes</taxon>
        <taxon>Dothideomycetidae</taxon>
        <taxon>Myriangiales</taxon>
        <taxon>Myriangiaceae</taxon>
        <taxon>Myriangium</taxon>
    </lineage>
</organism>
<dbReference type="Proteomes" id="UP000799439">
    <property type="component" value="Unassembled WGS sequence"/>
</dbReference>
<evidence type="ECO:0000313" key="2">
    <source>
        <dbReference type="Proteomes" id="UP000799439"/>
    </source>
</evidence>
<accession>A0A9P4J470</accession>
<name>A0A9P4J470_9PEZI</name>
<sequence length="104" mass="11988">MDQGRCCRRRRRGGMMSAADTTALWLDWICRLLHDLWSNMLFPDEPCRSPRPFFYPLVTRSTHAMAATLLVVVGGWRPYASISWPSHRIVRASTPLTQLAWPCI</sequence>
<evidence type="ECO:0000313" key="1">
    <source>
        <dbReference type="EMBL" id="KAF2155108.1"/>
    </source>
</evidence>